<dbReference type="OMA" id="RRCRIMY"/>
<evidence type="ECO:0000256" key="1">
    <source>
        <dbReference type="ARBA" id="ARBA00004123"/>
    </source>
</evidence>
<organism evidence="4 5">
    <name type="scientific">Sus scrofa</name>
    <name type="common">Pig</name>
    <dbReference type="NCBI Taxonomy" id="9823"/>
    <lineage>
        <taxon>Eukaryota</taxon>
        <taxon>Metazoa</taxon>
        <taxon>Chordata</taxon>
        <taxon>Craniata</taxon>
        <taxon>Vertebrata</taxon>
        <taxon>Euteleostomi</taxon>
        <taxon>Mammalia</taxon>
        <taxon>Eutheria</taxon>
        <taxon>Laurasiatheria</taxon>
        <taxon>Artiodactyla</taxon>
        <taxon>Suina</taxon>
        <taxon>Suidae</taxon>
        <taxon>Sus</taxon>
    </lineage>
</organism>
<name>A0A4X1V350_PIG</name>
<dbReference type="GO" id="GO:0003899">
    <property type="term" value="F:DNA-directed RNA polymerase activity"/>
    <property type="evidence" value="ECO:0007669"/>
    <property type="project" value="InterPro"/>
</dbReference>
<dbReference type="GO" id="GO:0005634">
    <property type="term" value="C:nucleus"/>
    <property type="evidence" value="ECO:0007669"/>
    <property type="project" value="UniProtKB-SubCell"/>
</dbReference>
<dbReference type="GO" id="GO:0006351">
    <property type="term" value="P:DNA-templated transcription"/>
    <property type="evidence" value="ECO:0007669"/>
    <property type="project" value="InterPro"/>
</dbReference>
<dbReference type="AlphaFoldDB" id="A0A4X1V350"/>
<keyword evidence="2" id="KW-0539">Nucleus</keyword>
<dbReference type="GO" id="GO:0008270">
    <property type="term" value="F:zinc ion binding"/>
    <property type="evidence" value="ECO:0007669"/>
    <property type="project" value="InterPro"/>
</dbReference>
<dbReference type="PANTHER" id="PTHR12056:SF4">
    <property type="entry name" value="DNA-DIRECTED RNA POLYMERASES I, II, AND III SUBUNIT RPABC4"/>
    <property type="match status" value="1"/>
</dbReference>
<sequence length="58" mass="7130">VDTEEDIQPSKQEPMIPVSEEYHTENEIKSRDPIRYRGRRCRIMYKKKTERLVAFEFR</sequence>
<dbReference type="PANTHER" id="PTHR12056">
    <property type="entry name" value="DNA-DIRECTED RNA POLYMERASES I, II, AND III"/>
    <property type="match status" value="1"/>
</dbReference>
<dbReference type="InterPro" id="IPR006591">
    <property type="entry name" value="RNAP_P/RPABC4"/>
</dbReference>
<feature type="region of interest" description="Disordered" evidence="3">
    <location>
        <begin position="1"/>
        <end position="28"/>
    </location>
</feature>
<evidence type="ECO:0000256" key="3">
    <source>
        <dbReference type="SAM" id="MobiDB-lite"/>
    </source>
</evidence>
<dbReference type="GO" id="GO:0003677">
    <property type="term" value="F:DNA binding"/>
    <property type="evidence" value="ECO:0007669"/>
    <property type="project" value="InterPro"/>
</dbReference>
<evidence type="ECO:0000313" key="4">
    <source>
        <dbReference type="Ensembl" id="ENSSSCP00070036031.1"/>
    </source>
</evidence>
<reference evidence="4 5" key="1">
    <citation type="submission" date="2017-08" db="EMBL/GenBank/DDBJ databases">
        <title>USMARCv1.0.</title>
        <authorList>
            <person name="Hannum G.I."/>
            <person name="Koren S."/>
            <person name="Schroeder S.G."/>
            <person name="Chin S.C."/>
            <person name="Nonneman D.J."/>
            <person name="Becker S.A."/>
            <person name="Rosen B.D."/>
            <person name="Bickhart D.M."/>
            <person name="Putnam N.H."/>
            <person name="Green R.E."/>
            <person name="Tuggle C.K."/>
            <person name="Liu H."/>
            <person name="Rohrer G.A."/>
            <person name="Warr A."/>
            <person name="Hall R."/>
            <person name="Kim K."/>
            <person name="Hume D.A."/>
            <person name="Talbot R."/>
            <person name="Chow W."/>
            <person name="Howe K."/>
            <person name="Schwartz A.S."/>
            <person name="Watson M."/>
            <person name="Archibald A.L."/>
            <person name="Phillippy A.M."/>
            <person name="Smith T.P.L."/>
        </authorList>
    </citation>
    <scope>NUCLEOTIDE SEQUENCE [LARGE SCALE GENOMIC DNA]</scope>
</reference>
<comment type="subcellular location">
    <subcellularLocation>
        <location evidence="1">Nucleus</location>
    </subcellularLocation>
</comment>
<evidence type="ECO:0000313" key="5">
    <source>
        <dbReference type="Proteomes" id="UP000314985"/>
    </source>
</evidence>
<proteinExistence type="predicted"/>
<dbReference type="SMART" id="SM00659">
    <property type="entry name" value="RPOLCX"/>
    <property type="match status" value="1"/>
</dbReference>
<dbReference type="Gene3D" id="2.20.28.30">
    <property type="entry name" value="RNA polymerase ii, chain L"/>
    <property type="match status" value="1"/>
</dbReference>
<dbReference type="InterPro" id="IPR039747">
    <property type="entry name" value="RPABC4"/>
</dbReference>
<dbReference type="Proteomes" id="UP000314985">
    <property type="component" value="Chromosome 12"/>
</dbReference>
<evidence type="ECO:0000256" key="2">
    <source>
        <dbReference type="ARBA" id="ARBA00023242"/>
    </source>
</evidence>
<dbReference type="Ensembl" id="ENSSSCT00070042838.1">
    <property type="protein sequence ID" value="ENSSSCP00070036031.1"/>
    <property type="gene ID" value="ENSSSCG00070021550.1"/>
</dbReference>
<protein>
    <submittedName>
        <fullName evidence="4">Uncharacterized protein</fullName>
    </submittedName>
</protein>
<reference evidence="4" key="2">
    <citation type="submission" date="2025-08" db="UniProtKB">
        <authorList>
            <consortium name="Ensembl"/>
        </authorList>
    </citation>
    <scope>IDENTIFICATION</scope>
</reference>
<accession>A0A4X1V350</accession>